<evidence type="ECO:0000256" key="2">
    <source>
        <dbReference type="ARBA" id="ARBA00022857"/>
    </source>
</evidence>
<evidence type="ECO:0000313" key="5">
    <source>
        <dbReference type="EMBL" id="ANS76212.1"/>
    </source>
</evidence>
<sequence length="253" mass="27428">MNTTNLQGKIAFITGGARGIGLETARGLARLGATVVIGARNPEKAYGAADQLRKEGLQAVSIPFDVTAHRDHEEAYRYFEDNFSRLDILINNAGVLLDQESISVQTVNRTSILSSKNLRDTFEVNFFSLIELTQTLLPLIRRSEGGRIVNLSSVLGSLAVQADPSSPYYPIKTFAYNASKAALNAFTIHLAAELKDTNIKVNSVHPGWVRTELGGQYADMDEAAGAETSILLASITKDGPTGGFFHKDTTVPW</sequence>
<protein>
    <submittedName>
        <fullName evidence="5">Short-chain dehydrogenase</fullName>
    </submittedName>
</protein>
<dbReference type="PRINTS" id="PR00081">
    <property type="entry name" value="GDHRDH"/>
</dbReference>
<evidence type="ECO:0000256" key="3">
    <source>
        <dbReference type="ARBA" id="ARBA00023002"/>
    </source>
</evidence>
<dbReference type="InterPro" id="IPR020904">
    <property type="entry name" value="Sc_DH/Rdtase_CS"/>
</dbReference>
<keyword evidence="2" id="KW-0521">NADP</keyword>
<dbReference type="InterPro" id="IPR036291">
    <property type="entry name" value="NAD(P)-bd_dom_sf"/>
</dbReference>
<dbReference type="OrthoDB" id="5786478at2"/>
<evidence type="ECO:0000256" key="1">
    <source>
        <dbReference type="ARBA" id="ARBA00006484"/>
    </source>
</evidence>
<dbReference type="AlphaFoldDB" id="A0A1B1N479"/>
<dbReference type="Proteomes" id="UP000092573">
    <property type="component" value="Chromosome"/>
</dbReference>
<dbReference type="EMBL" id="CP014167">
    <property type="protein sequence ID" value="ANS76212.1"/>
    <property type="molecule type" value="Genomic_DNA"/>
</dbReference>
<dbReference type="PANTHER" id="PTHR43490:SF99">
    <property type="entry name" value="SHORT-CHAIN DEHYDROGENASE_REDUCTASE"/>
    <property type="match status" value="1"/>
</dbReference>
<dbReference type="InterPro" id="IPR045313">
    <property type="entry name" value="CBR1-like"/>
</dbReference>
<dbReference type="STRING" id="1462996.AWM70_17840"/>
<accession>A0A1B1N479</accession>
<dbReference type="Pfam" id="PF00106">
    <property type="entry name" value="adh_short"/>
    <property type="match status" value="1"/>
</dbReference>
<reference evidence="5 6" key="1">
    <citation type="submission" date="2016-01" db="EMBL/GenBank/DDBJ databases">
        <title>Complete Genome Sequence of Paenibacillus yonginensis DCY84, a novel Plant Growth-Promoting Bacteria with Elicitation of Induced Systemic Resistance.</title>
        <authorList>
            <person name="Kim Y.J."/>
            <person name="Yang D.C."/>
            <person name="Sukweenadhi J."/>
        </authorList>
    </citation>
    <scope>NUCLEOTIDE SEQUENCE [LARGE SCALE GENOMIC DNA]</scope>
    <source>
        <strain evidence="5 6">DCY84</strain>
    </source>
</reference>
<dbReference type="KEGG" id="pyg:AWM70_17840"/>
<gene>
    <name evidence="5" type="ORF">AWM70_17840</name>
</gene>
<keyword evidence="3" id="KW-0560">Oxidoreductase</keyword>
<evidence type="ECO:0000313" key="6">
    <source>
        <dbReference type="Proteomes" id="UP000092573"/>
    </source>
</evidence>
<dbReference type="PROSITE" id="PS00061">
    <property type="entry name" value="ADH_SHORT"/>
    <property type="match status" value="1"/>
</dbReference>
<name>A0A1B1N479_9BACL</name>
<dbReference type="GO" id="GO:0016616">
    <property type="term" value="F:oxidoreductase activity, acting on the CH-OH group of donors, NAD or NADP as acceptor"/>
    <property type="evidence" value="ECO:0007669"/>
    <property type="project" value="InterPro"/>
</dbReference>
<dbReference type="Gene3D" id="3.40.50.720">
    <property type="entry name" value="NAD(P)-binding Rossmann-like Domain"/>
    <property type="match status" value="1"/>
</dbReference>
<evidence type="ECO:0000256" key="4">
    <source>
        <dbReference type="RuleBase" id="RU000363"/>
    </source>
</evidence>
<keyword evidence="6" id="KW-1185">Reference proteome</keyword>
<dbReference type="RefSeq" id="WP_068698640.1">
    <property type="nucleotide sequence ID" value="NZ_CP014167.1"/>
</dbReference>
<dbReference type="PRINTS" id="PR00080">
    <property type="entry name" value="SDRFAMILY"/>
</dbReference>
<dbReference type="InterPro" id="IPR002347">
    <property type="entry name" value="SDR_fam"/>
</dbReference>
<comment type="similarity">
    <text evidence="1 4">Belongs to the short-chain dehydrogenases/reductases (SDR) family.</text>
</comment>
<dbReference type="SUPFAM" id="SSF51735">
    <property type="entry name" value="NAD(P)-binding Rossmann-fold domains"/>
    <property type="match status" value="1"/>
</dbReference>
<organism evidence="5 6">
    <name type="scientific">Paenibacillus yonginensis</name>
    <dbReference type="NCBI Taxonomy" id="1462996"/>
    <lineage>
        <taxon>Bacteria</taxon>
        <taxon>Bacillati</taxon>
        <taxon>Bacillota</taxon>
        <taxon>Bacilli</taxon>
        <taxon>Bacillales</taxon>
        <taxon>Paenibacillaceae</taxon>
        <taxon>Paenibacillus</taxon>
    </lineage>
</organism>
<dbReference type="PANTHER" id="PTHR43490">
    <property type="entry name" value="(+)-NEOMENTHOL DEHYDROGENASE"/>
    <property type="match status" value="1"/>
</dbReference>
<proteinExistence type="inferred from homology"/>
<dbReference type="CDD" id="cd05324">
    <property type="entry name" value="carb_red_PTCR-like_SDR_c"/>
    <property type="match status" value="1"/>
</dbReference>